<dbReference type="RefSeq" id="WP_370596180.1">
    <property type="nucleotide sequence ID" value="NZ_JALBUR010000017.1"/>
</dbReference>
<dbReference type="EMBL" id="JALBUR010000017">
    <property type="protein sequence ID" value="MDX8419926.1"/>
    <property type="molecule type" value="Genomic_DNA"/>
</dbReference>
<feature type="compositionally biased region" description="Low complexity" evidence="2">
    <location>
        <begin position="505"/>
        <end position="522"/>
    </location>
</feature>
<dbReference type="AlphaFoldDB" id="A0AB35U781"/>
<evidence type="ECO:0000256" key="2">
    <source>
        <dbReference type="SAM" id="MobiDB-lite"/>
    </source>
</evidence>
<dbReference type="InterPro" id="IPR004474">
    <property type="entry name" value="LytR_CpsA_psr"/>
</dbReference>
<evidence type="ECO:0000256" key="1">
    <source>
        <dbReference type="ARBA" id="ARBA00006068"/>
    </source>
</evidence>
<proteinExistence type="inferred from homology"/>
<dbReference type="NCBIfam" id="TIGR00350">
    <property type="entry name" value="lytR_cpsA_psr"/>
    <property type="match status" value="1"/>
</dbReference>
<keyword evidence="3" id="KW-0472">Membrane</keyword>
<name>A0AB35U781_9FIRM</name>
<dbReference type="PANTHER" id="PTHR33392:SF6">
    <property type="entry name" value="POLYISOPRENYL-TEICHOIC ACID--PEPTIDOGLYCAN TEICHOIC ACID TRANSFERASE TAGU"/>
    <property type="match status" value="1"/>
</dbReference>
<accession>A0AB35U781</accession>
<dbReference type="PANTHER" id="PTHR33392">
    <property type="entry name" value="POLYISOPRENYL-TEICHOIC ACID--PEPTIDOGLYCAN TEICHOIC ACID TRANSFERASE TAGU"/>
    <property type="match status" value="1"/>
</dbReference>
<evidence type="ECO:0000313" key="6">
    <source>
        <dbReference type="Proteomes" id="UP001286174"/>
    </source>
</evidence>
<dbReference type="Pfam" id="PF03816">
    <property type="entry name" value="LytR_cpsA_psr"/>
    <property type="match status" value="1"/>
</dbReference>
<evidence type="ECO:0000259" key="4">
    <source>
        <dbReference type="Pfam" id="PF03816"/>
    </source>
</evidence>
<feature type="transmembrane region" description="Helical" evidence="3">
    <location>
        <begin position="74"/>
        <end position="90"/>
    </location>
</feature>
<dbReference type="Gene3D" id="3.40.190.10">
    <property type="entry name" value="Periplasmic binding protein-like II"/>
    <property type="match status" value="1"/>
</dbReference>
<feature type="region of interest" description="Disordered" evidence="2">
    <location>
        <begin position="500"/>
        <end position="522"/>
    </location>
</feature>
<protein>
    <submittedName>
        <fullName evidence="5">LCP family protein</fullName>
    </submittedName>
</protein>
<feature type="domain" description="Cell envelope-related transcriptional attenuator" evidence="4">
    <location>
        <begin position="257"/>
        <end position="406"/>
    </location>
</feature>
<keyword evidence="3" id="KW-0812">Transmembrane</keyword>
<evidence type="ECO:0000256" key="3">
    <source>
        <dbReference type="SAM" id="Phobius"/>
    </source>
</evidence>
<dbReference type="Proteomes" id="UP001286174">
    <property type="component" value="Unassembled WGS sequence"/>
</dbReference>
<reference evidence="5 6" key="1">
    <citation type="submission" date="2022-03" db="EMBL/GenBank/DDBJ databases">
        <title>Novel taxa within the pig intestine.</title>
        <authorList>
            <person name="Wylensek D."/>
            <person name="Bishof K."/>
            <person name="Afrizal A."/>
            <person name="Clavel T."/>
        </authorList>
    </citation>
    <scope>NUCLEOTIDE SEQUENCE [LARGE SCALE GENOMIC DNA]</scope>
    <source>
        <strain evidence="5 6">CLA-KB-P133</strain>
    </source>
</reference>
<feature type="transmembrane region" description="Helical" evidence="3">
    <location>
        <begin position="43"/>
        <end position="62"/>
    </location>
</feature>
<keyword evidence="6" id="KW-1185">Reference proteome</keyword>
<feature type="transmembrane region" description="Helical" evidence="3">
    <location>
        <begin position="12"/>
        <end position="37"/>
    </location>
</feature>
<gene>
    <name evidence="5" type="ORF">MOZ60_07435</name>
</gene>
<comment type="similarity">
    <text evidence="1">Belongs to the LytR/CpsA/Psr (LCP) family.</text>
</comment>
<evidence type="ECO:0000313" key="5">
    <source>
        <dbReference type="EMBL" id="MDX8419926.1"/>
    </source>
</evidence>
<sequence>MSKRKKKKRVLSARFVWLFVLITAASFAFIVFGLAFLPDDWKLMALILIAAIVFITGLLSFAFQKSRFIKTVDVILIIALTAADVFVPHYESLVSNLFDNVTGNKTTVRLYVMNESYRAEHPEYFSNSSISTSLSDYGNASFATCLSSDKTNQSYALQQVESQLGTVNTVDCSSVTQEAEYLYTAQADVMVLSDSYVSMITDQDAYTNFKNETTVIGSYTIASTSSSSTDSDALTSQPFAIFIGGNDEEGQLYTEGRTDVNMIVTVNPSTHQIAIVSFPRDSYIPNPAYGTNAYDKLTHLGVSGIQNTMDGLNSYLGLGDTISHYVLVNFTTFRTIIDAIGGVDVDNPYAFGFFDDSSIWFEEGNIHLDGDNALYYVRERHTLPDGDFGRTMHQQLVMKAIIEKLTSASVVVHLESLLKSLDGQFLTDLSGDSIYAFAKMQLSENISWDIVNYHVLGETGSSPCASAGGEYLSVVYPYDNQVEFVAQVIQDVINGSAVEQQDLPDGAYDSSDSDSSGADGYYGSDSNSSYDFNYNYAGMEQNDWTGQ</sequence>
<organism evidence="5 6">
    <name type="scientific">Grylomicrobium aquisgranensis</name>
    <dbReference type="NCBI Taxonomy" id="2926318"/>
    <lineage>
        <taxon>Bacteria</taxon>
        <taxon>Bacillati</taxon>
        <taxon>Bacillota</taxon>
        <taxon>Erysipelotrichia</taxon>
        <taxon>Erysipelotrichales</taxon>
        <taxon>Erysipelotrichaceae</taxon>
        <taxon>Grylomicrobium</taxon>
    </lineage>
</organism>
<dbReference type="Gene3D" id="3.40.630.190">
    <property type="entry name" value="LCP protein"/>
    <property type="match status" value="1"/>
</dbReference>
<comment type="caution">
    <text evidence="5">The sequence shown here is derived from an EMBL/GenBank/DDBJ whole genome shotgun (WGS) entry which is preliminary data.</text>
</comment>
<keyword evidence="3" id="KW-1133">Transmembrane helix</keyword>
<dbReference type="InterPro" id="IPR050922">
    <property type="entry name" value="LytR/CpsA/Psr_CW_biosynth"/>
</dbReference>